<dbReference type="Gene3D" id="2.40.40.10">
    <property type="entry name" value="RlpA-like domain"/>
    <property type="match status" value="1"/>
</dbReference>
<accession>A0AAE8MQP6</accession>
<dbReference type="Pfam" id="PF07249">
    <property type="entry name" value="Cerato-platanin"/>
    <property type="match status" value="1"/>
</dbReference>
<protein>
    <submittedName>
        <fullName evidence="5">Related to Protein SnodProt1</fullName>
    </submittedName>
</protein>
<proteinExistence type="inferred from homology"/>
<dbReference type="SUPFAM" id="SSF50685">
    <property type="entry name" value="Barwin-like endoglucanases"/>
    <property type="match status" value="1"/>
</dbReference>
<dbReference type="CDD" id="cd22778">
    <property type="entry name" value="DPBB_CEPL-like"/>
    <property type="match status" value="1"/>
</dbReference>
<reference evidence="5" key="1">
    <citation type="submission" date="2018-03" db="EMBL/GenBank/DDBJ databases">
        <authorList>
            <person name="Guldener U."/>
        </authorList>
    </citation>
    <scope>NUCLEOTIDE SEQUENCE</scope>
</reference>
<organism evidence="5 6">
    <name type="scientific">Cephalotrichum gorgonifer</name>
    <dbReference type="NCBI Taxonomy" id="2041049"/>
    <lineage>
        <taxon>Eukaryota</taxon>
        <taxon>Fungi</taxon>
        <taxon>Dikarya</taxon>
        <taxon>Ascomycota</taxon>
        <taxon>Pezizomycotina</taxon>
        <taxon>Sordariomycetes</taxon>
        <taxon>Hypocreomycetidae</taxon>
        <taxon>Microascales</taxon>
        <taxon>Microascaceae</taxon>
        <taxon>Cephalotrichum</taxon>
    </lineage>
</organism>
<name>A0AAE8MQP6_9PEZI</name>
<comment type="subcellular location">
    <subcellularLocation>
        <location evidence="1">Secreted</location>
    </subcellularLocation>
</comment>
<evidence type="ECO:0000313" key="5">
    <source>
        <dbReference type="EMBL" id="SPN97371.1"/>
    </source>
</evidence>
<keyword evidence="6" id="KW-1185">Reference proteome</keyword>
<dbReference type="InterPro" id="IPR010829">
    <property type="entry name" value="Cerato-platanin"/>
</dbReference>
<evidence type="ECO:0000256" key="2">
    <source>
        <dbReference type="ARBA" id="ARBA00010421"/>
    </source>
</evidence>
<dbReference type="GO" id="GO:0005576">
    <property type="term" value="C:extracellular region"/>
    <property type="evidence" value="ECO:0007669"/>
    <property type="project" value="UniProtKB-SubCell"/>
</dbReference>
<dbReference type="Proteomes" id="UP001187682">
    <property type="component" value="Unassembled WGS sequence"/>
</dbReference>
<evidence type="ECO:0000256" key="1">
    <source>
        <dbReference type="ARBA" id="ARBA00004613"/>
    </source>
</evidence>
<dbReference type="InterPro" id="IPR036908">
    <property type="entry name" value="RlpA-like_sf"/>
</dbReference>
<keyword evidence="4" id="KW-0732">Signal</keyword>
<sequence>MKTSMIASAFVATAAAVSVSYDRGYDDASRSMSTVTCSDGPNGLASRFPTQGKLPVFPYIGGAPGVTWNSPLCGSCWKVTYQGHSIHMLAIDSANGFNMAFAAMNDLTKGNAEFLGTVQAEATQVDKSICGL</sequence>
<keyword evidence="3" id="KW-0964">Secreted</keyword>
<feature type="signal peptide" evidence="4">
    <location>
        <begin position="1"/>
        <end position="16"/>
    </location>
</feature>
<evidence type="ECO:0000256" key="3">
    <source>
        <dbReference type="ARBA" id="ARBA00022525"/>
    </source>
</evidence>
<comment type="caution">
    <text evidence="5">The sequence shown here is derived from an EMBL/GenBank/DDBJ whole genome shotgun (WGS) entry which is preliminary data.</text>
</comment>
<dbReference type="AlphaFoldDB" id="A0AAE8MQP6"/>
<feature type="chain" id="PRO_5042014678" evidence="4">
    <location>
        <begin position="17"/>
        <end position="132"/>
    </location>
</feature>
<evidence type="ECO:0000256" key="4">
    <source>
        <dbReference type="SAM" id="SignalP"/>
    </source>
</evidence>
<dbReference type="EMBL" id="ONZQ02000001">
    <property type="protein sequence ID" value="SPN97371.1"/>
    <property type="molecule type" value="Genomic_DNA"/>
</dbReference>
<comment type="similarity">
    <text evidence="2">Belongs to the cerato-platanin family.</text>
</comment>
<gene>
    <name evidence="5" type="ORF">DNG_00885</name>
</gene>
<evidence type="ECO:0000313" key="6">
    <source>
        <dbReference type="Proteomes" id="UP001187682"/>
    </source>
</evidence>